<evidence type="ECO:0000259" key="1">
    <source>
        <dbReference type="PROSITE" id="PS50097"/>
    </source>
</evidence>
<dbReference type="EMBL" id="CAXLJM020000109">
    <property type="protein sequence ID" value="CAL8135760.1"/>
    <property type="molecule type" value="Genomic_DNA"/>
</dbReference>
<dbReference type="SMART" id="SM00225">
    <property type="entry name" value="BTB"/>
    <property type="match status" value="1"/>
</dbReference>
<dbReference type="InterPro" id="IPR044714">
    <property type="entry name" value="AtSIBP1-like"/>
</dbReference>
<accession>A0ABP1RU81</accession>
<feature type="domain" description="BTB" evidence="1">
    <location>
        <begin position="37"/>
        <end position="105"/>
    </location>
</feature>
<dbReference type="Pfam" id="PF00651">
    <property type="entry name" value="BTB"/>
    <property type="match status" value="1"/>
</dbReference>
<proteinExistence type="predicted"/>
<keyword evidence="3" id="KW-1185">Reference proteome</keyword>
<dbReference type="InterPro" id="IPR011333">
    <property type="entry name" value="SKP1/BTB/POZ_sf"/>
</dbReference>
<name>A0ABP1RU81_9HEXA</name>
<evidence type="ECO:0000313" key="3">
    <source>
        <dbReference type="Proteomes" id="UP001642540"/>
    </source>
</evidence>
<dbReference type="Gene3D" id="3.30.710.10">
    <property type="entry name" value="Potassium Channel Kv1.1, Chain A"/>
    <property type="match status" value="1"/>
</dbReference>
<protein>
    <recommendedName>
        <fullName evidence="1">BTB domain-containing protein</fullName>
    </recommendedName>
</protein>
<sequence>MIGLSYSITLEWKDFSIRSQNMKTDVIEKLLNQMLLADCTIVASNKDEFECHRNILAAHSDVLHVMLSNGMRESQTSRIEMEDLSANGVRYLLSYMCGRELQPTEPIALELLQSGHKYNIVNLEEQMLKLLRSKPADWFTINGILELYFFSVNIEQHEVLCEKLLRIMKRKPNYIRKASLYQEMVENFPKVASELEMKLLDDGNDISWSKGVVVVSAEYDYSNPLIS</sequence>
<organism evidence="2 3">
    <name type="scientific">Orchesella dallaii</name>
    <dbReference type="NCBI Taxonomy" id="48710"/>
    <lineage>
        <taxon>Eukaryota</taxon>
        <taxon>Metazoa</taxon>
        <taxon>Ecdysozoa</taxon>
        <taxon>Arthropoda</taxon>
        <taxon>Hexapoda</taxon>
        <taxon>Collembola</taxon>
        <taxon>Entomobryomorpha</taxon>
        <taxon>Entomobryoidea</taxon>
        <taxon>Orchesellidae</taxon>
        <taxon>Orchesellinae</taxon>
        <taxon>Orchesella</taxon>
    </lineage>
</organism>
<dbReference type="PANTHER" id="PTHR46672:SF1">
    <property type="entry name" value="OS08G0103600 PROTEIN"/>
    <property type="match status" value="1"/>
</dbReference>
<comment type="caution">
    <text evidence="2">The sequence shown here is derived from an EMBL/GenBank/DDBJ whole genome shotgun (WGS) entry which is preliminary data.</text>
</comment>
<reference evidence="2 3" key="1">
    <citation type="submission" date="2024-08" db="EMBL/GenBank/DDBJ databases">
        <authorList>
            <person name="Cucini C."/>
            <person name="Frati F."/>
        </authorList>
    </citation>
    <scope>NUCLEOTIDE SEQUENCE [LARGE SCALE GENOMIC DNA]</scope>
</reference>
<dbReference type="PANTHER" id="PTHR46672">
    <property type="entry name" value="OS08G0495500 PROTEIN-RELATED"/>
    <property type="match status" value="1"/>
</dbReference>
<dbReference type="PROSITE" id="PS50097">
    <property type="entry name" value="BTB"/>
    <property type="match status" value="1"/>
</dbReference>
<dbReference type="CDD" id="cd18186">
    <property type="entry name" value="BTB_POZ_ZBTB_KLHL-like"/>
    <property type="match status" value="1"/>
</dbReference>
<evidence type="ECO:0000313" key="2">
    <source>
        <dbReference type="EMBL" id="CAL8135760.1"/>
    </source>
</evidence>
<dbReference type="SUPFAM" id="SSF54695">
    <property type="entry name" value="POZ domain"/>
    <property type="match status" value="1"/>
</dbReference>
<dbReference type="Proteomes" id="UP001642540">
    <property type="component" value="Unassembled WGS sequence"/>
</dbReference>
<gene>
    <name evidence="2" type="ORF">ODALV1_LOCUS26126</name>
</gene>
<dbReference type="InterPro" id="IPR000210">
    <property type="entry name" value="BTB/POZ_dom"/>
</dbReference>